<evidence type="ECO:0000313" key="10">
    <source>
        <dbReference type="Proteomes" id="UP000078544"/>
    </source>
</evidence>
<feature type="signal peptide" evidence="7">
    <location>
        <begin position="1"/>
        <end position="19"/>
    </location>
</feature>
<gene>
    <name evidence="9" type="ORF">AAL_06443</name>
</gene>
<dbReference type="Proteomes" id="UP000078544">
    <property type="component" value="Unassembled WGS sequence"/>
</dbReference>
<evidence type="ECO:0000256" key="3">
    <source>
        <dbReference type="ARBA" id="ARBA00022723"/>
    </source>
</evidence>
<keyword evidence="3" id="KW-0479">Metal-binding</keyword>
<dbReference type="OrthoDB" id="429145at2759"/>
<dbReference type="SUPFAM" id="SSF51069">
    <property type="entry name" value="Carbonic anhydrase"/>
    <property type="match status" value="1"/>
</dbReference>
<evidence type="ECO:0000313" key="9">
    <source>
        <dbReference type="EMBL" id="KZZ91689.1"/>
    </source>
</evidence>
<dbReference type="GO" id="GO:0004089">
    <property type="term" value="F:carbonate dehydratase activity"/>
    <property type="evidence" value="ECO:0007669"/>
    <property type="project" value="UniProtKB-EC"/>
</dbReference>
<keyword evidence="7" id="KW-0732">Signal</keyword>
<dbReference type="InterPro" id="IPR001148">
    <property type="entry name" value="CA_dom"/>
</dbReference>
<comment type="caution">
    <text evidence="9">The sequence shown here is derived from an EMBL/GenBank/DDBJ whole genome shotgun (WGS) entry which is preliminary data.</text>
</comment>
<comment type="catalytic activity">
    <reaction evidence="6">
        <text>hydrogencarbonate + H(+) = CO2 + H2O</text>
        <dbReference type="Rhea" id="RHEA:10748"/>
        <dbReference type="ChEBI" id="CHEBI:15377"/>
        <dbReference type="ChEBI" id="CHEBI:15378"/>
        <dbReference type="ChEBI" id="CHEBI:16526"/>
        <dbReference type="ChEBI" id="CHEBI:17544"/>
        <dbReference type="EC" id="4.2.1.1"/>
    </reaction>
</comment>
<dbReference type="Gene3D" id="3.10.200.10">
    <property type="entry name" value="Alpha carbonic anhydrase"/>
    <property type="match status" value="1"/>
</dbReference>
<dbReference type="EMBL" id="AZGY01000017">
    <property type="protein sequence ID" value="KZZ91689.1"/>
    <property type="molecule type" value="Genomic_DNA"/>
</dbReference>
<evidence type="ECO:0000256" key="7">
    <source>
        <dbReference type="SAM" id="SignalP"/>
    </source>
</evidence>
<name>A0A167YRZ7_9HYPO</name>
<proteinExistence type="inferred from homology"/>
<feature type="domain" description="Alpha-carbonic anhydrase" evidence="8">
    <location>
        <begin position="29"/>
        <end position="263"/>
    </location>
</feature>
<accession>A0A167YRZ7</accession>
<dbReference type="InterPro" id="IPR041891">
    <property type="entry name" value="Alpha_CA_prokaryot-like"/>
</dbReference>
<dbReference type="CDD" id="cd03124">
    <property type="entry name" value="alpha_CA_prokaryotic_like"/>
    <property type="match status" value="1"/>
</dbReference>
<dbReference type="PROSITE" id="PS51144">
    <property type="entry name" value="ALPHA_CA_2"/>
    <property type="match status" value="1"/>
</dbReference>
<evidence type="ECO:0000256" key="1">
    <source>
        <dbReference type="ARBA" id="ARBA00010718"/>
    </source>
</evidence>
<organism evidence="9 10">
    <name type="scientific">Moelleriella libera RCEF 2490</name>
    <dbReference type="NCBI Taxonomy" id="1081109"/>
    <lineage>
        <taxon>Eukaryota</taxon>
        <taxon>Fungi</taxon>
        <taxon>Dikarya</taxon>
        <taxon>Ascomycota</taxon>
        <taxon>Pezizomycotina</taxon>
        <taxon>Sordariomycetes</taxon>
        <taxon>Hypocreomycetidae</taxon>
        <taxon>Hypocreales</taxon>
        <taxon>Clavicipitaceae</taxon>
        <taxon>Moelleriella</taxon>
    </lineage>
</organism>
<dbReference type="AlphaFoldDB" id="A0A167YRZ7"/>
<dbReference type="GO" id="GO:0008270">
    <property type="term" value="F:zinc ion binding"/>
    <property type="evidence" value="ECO:0007669"/>
    <property type="project" value="InterPro"/>
</dbReference>
<feature type="chain" id="PRO_5007894821" description="carbonic anhydrase" evidence="7">
    <location>
        <begin position="20"/>
        <end position="263"/>
    </location>
</feature>
<evidence type="ECO:0000256" key="6">
    <source>
        <dbReference type="ARBA" id="ARBA00048348"/>
    </source>
</evidence>
<dbReference type="EC" id="4.2.1.1" evidence="2"/>
<comment type="similarity">
    <text evidence="1">Belongs to the alpha-carbonic anhydrase family.</text>
</comment>
<reference evidence="9 10" key="1">
    <citation type="journal article" date="2016" name="Genome Biol. Evol.">
        <title>Divergent and convergent evolution of fungal pathogenicity.</title>
        <authorList>
            <person name="Shang Y."/>
            <person name="Xiao G."/>
            <person name="Zheng P."/>
            <person name="Cen K."/>
            <person name="Zhan S."/>
            <person name="Wang C."/>
        </authorList>
    </citation>
    <scope>NUCLEOTIDE SEQUENCE [LARGE SCALE GENOMIC DNA]</scope>
    <source>
        <strain evidence="9 10">RCEF 2490</strain>
    </source>
</reference>
<dbReference type="Pfam" id="PF00194">
    <property type="entry name" value="Carb_anhydrase"/>
    <property type="match status" value="1"/>
</dbReference>
<evidence type="ECO:0000259" key="8">
    <source>
        <dbReference type="PROSITE" id="PS51144"/>
    </source>
</evidence>
<dbReference type="SMART" id="SM01057">
    <property type="entry name" value="Carb_anhydrase"/>
    <property type="match status" value="1"/>
</dbReference>
<dbReference type="PANTHER" id="PTHR18952:SF265">
    <property type="entry name" value="CARBONIC ANHYDRASE"/>
    <property type="match status" value="1"/>
</dbReference>
<keyword evidence="4" id="KW-0862">Zinc</keyword>
<dbReference type="InterPro" id="IPR023561">
    <property type="entry name" value="Carbonic_anhydrase_a-class"/>
</dbReference>
<dbReference type="PANTHER" id="PTHR18952">
    <property type="entry name" value="CARBONIC ANHYDRASE"/>
    <property type="match status" value="1"/>
</dbReference>
<protein>
    <recommendedName>
        <fullName evidence="2">carbonic anhydrase</fullName>
        <ecNumber evidence="2">4.2.1.1</ecNumber>
    </recommendedName>
</protein>
<evidence type="ECO:0000256" key="5">
    <source>
        <dbReference type="ARBA" id="ARBA00023239"/>
    </source>
</evidence>
<dbReference type="InterPro" id="IPR036398">
    <property type="entry name" value="CA_dom_sf"/>
</dbReference>
<evidence type="ECO:0000256" key="4">
    <source>
        <dbReference type="ARBA" id="ARBA00022833"/>
    </source>
</evidence>
<evidence type="ECO:0000256" key="2">
    <source>
        <dbReference type="ARBA" id="ARBA00012925"/>
    </source>
</evidence>
<dbReference type="STRING" id="1081109.A0A167YRZ7"/>
<keyword evidence="5" id="KW-0456">Lyase</keyword>
<keyword evidence="10" id="KW-1185">Reference proteome</keyword>
<sequence length="263" mass="28654">MLSKTLLAFLAISAQHVLSHAIISPRAGGPIDYSDPSGKSWGGLCATGQHQSPIDLAKGMDGVLDVERNAITLKWEDVNSASIENHGPAIYVKGPKGSLSIKKKSGDALTWALDSFHFHTPSEHSFDGKKSEMEVHFVHQTGSGKDVSRAVMGVLIDAASGSQKPNQVLDMALEKALLVKKMHQTEKTGALKMAELAATIQAQASLTYEGSLTTHPCDENVRFFISKTKLYVKPETLKNAKEVMKYNARDPTTWTPKPYSFEF</sequence>